<feature type="domain" description="ABC transporter" evidence="8">
    <location>
        <begin position="325"/>
        <end position="558"/>
    </location>
</feature>
<keyword evidence="6 7" id="KW-0472">Membrane</keyword>
<dbReference type="Gene3D" id="3.40.50.300">
    <property type="entry name" value="P-loop containing nucleotide triphosphate hydrolases"/>
    <property type="match status" value="1"/>
</dbReference>
<evidence type="ECO:0000313" key="10">
    <source>
        <dbReference type="EMBL" id="MCR2045413.1"/>
    </source>
</evidence>
<dbReference type="PROSITE" id="PS50893">
    <property type="entry name" value="ABC_TRANSPORTER_2"/>
    <property type="match status" value="1"/>
</dbReference>
<dbReference type="InterPro" id="IPR003439">
    <property type="entry name" value="ABC_transporter-like_ATP-bd"/>
</dbReference>
<evidence type="ECO:0000313" key="11">
    <source>
        <dbReference type="Proteomes" id="UP001142078"/>
    </source>
</evidence>
<keyword evidence="5 7" id="KW-1133">Transmembrane helix</keyword>
<reference evidence="10" key="1">
    <citation type="submission" date="2022-07" db="EMBL/GenBank/DDBJ databases">
        <title>Enhanced cultured diversity of the mouse gut microbiota enables custom-made synthetic communities.</title>
        <authorList>
            <person name="Afrizal A."/>
        </authorList>
    </citation>
    <scope>NUCLEOTIDE SEQUENCE</scope>
    <source>
        <strain evidence="10">DSM 29482</strain>
    </source>
</reference>
<comment type="subcellular location">
    <subcellularLocation>
        <location evidence="1">Cell membrane</location>
        <topology evidence="1">Multi-pass membrane protein</topology>
    </subcellularLocation>
</comment>
<sequence>MKKNILNHKLLILVNIVFVVAVSVVEALQAILFKTIVDTATGTLSYNIATLAVYSILFLLSVFIFETSSKVSSAALNKAVMIDYKQSIIESFIGSDSQKRVTSSELISLLNNDIKVIEDNYLKSIISIFKDVLLFIVSLFLLLRINIYLTLVIIAFGWIPVVIPQLFIKKNQALKGKYLEDLERFVNRIKEIAQGFEVIKGFNIEEKVCTVTLKDNSDAEISKFKSDAFDGFQGAISIVSGFAIFFMNLLISGYFVMKGNITVGSMIAAVQLMNYIVNPLISISMYVTKIKSVDKVIEKIQEKLINNNIQDVMQGNKEFKLKNIISIEGLTYSYEDQKDVISNISMKLEKGKKYAIVGESGCGKTTLLKILMNQITDYQGEIIFDDENIRSFDPKSYYKKVTLIQQNVFMFRDTLKNNICLYNDCTEEQLNKALKQSGLTKTVSMHQEGLDTIVGEGGVELSGGELKRVAIARALIRESEILLVDEATSALDKVMASEIESTLINLDATILAITHQLDENILSKYNEILVMKDGKIIESGNLEKLIENKGYFYYMFSIGNNNSAMELQNIH</sequence>
<dbReference type="Pfam" id="PF00005">
    <property type="entry name" value="ABC_tran"/>
    <property type="match status" value="1"/>
</dbReference>
<evidence type="ECO:0000256" key="1">
    <source>
        <dbReference type="ARBA" id="ARBA00004651"/>
    </source>
</evidence>
<keyword evidence="2 7" id="KW-0812">Transmembrane</keyword>
<dbReference type="SUPFAM" id="SSF90123">
    <property type="entry name" value="ABC transporter transmembrane region"/>
    <property type="match status" value="1"/>
</dbReference>
<dbReference type="SUPFAM" id="SSF52540">
    <property type="entry name" value="P-loop containing nucleoside triphosphate hydrolases"/>
    <property type="match status" value="1"/>
</dbReference>
<accession>A0A9X2MKX1</accession>
<dbReference type="InterPro" id="IPR039421">
    <property type="entry name" value="Type_1_exporter"/>
</dbReference>
<dbReference type="PANTHER" id="PTHR43394:SF1">
    <property type="entry name" value="ATP-BINDING CASSETTE SUB-FAMILY B MEMBER 10, MITOCHONDRIAL"/>
    <property type="match status" value="1"/>
</dbReference>
<evidence type="ECO:0000256" key="6">
    <source>
        <dbReference type="ARBA" id="ARBA00023136"/>
    </source>
</evidence>
<evidence type="ECO:0000256" key="3">
    <source>
        <dbReference type="ARBA" id="ARBA00022741"/>
    </source>
</evidence>
<dbReference type="InterPro" id="IPR003593">
    <property type="entry name" value="AAA+_ATPase"/>
</dbReference>
<dbReference type="GO" id="GO:0015421">
    <property type="term" value="F:ABC-type oligopeptide transporter activity"/>
    <property type="evidence" value="ECO:0007669"/>
    <property type="project" value="TreeGrafter"/>
</dbReference>
<proteinExistence type="predicted"/>
<feature type="transmembrane region" description="Helical" evidence="7">
    <location>
        <begin position="147"/>
        <end position="168"/>
    </location>
</feature>
<evidence type="ECO:0000259" key="9">
    <source>
        <dbReference type="PROSITE" id="PS50929"/>
    </source>
</evidence>
<comment type="caution">
    <text evidence="10">The sequence shown here is derived from an EMBL/GenBank/DDBJ whole genome shotgun (WGS) entry which is preliminary data.</text>
</comment>
<protein>
    <submittedName>
        <fullName evidence="10">ABC transporter ATP-binding protein/permease</fullName>
    </submittedName>
</protein>
<evidence type="ECO:0000256" key="5">
    <source>
        <dbReference type="ARBA" id="ARBA00022989"/>
    </source>
</evidence>
<dbReference type="GO" id="GO:0005524">
    <property type="term" value="F:ATP binding"/>
    <property type="evidence" value="ECO:0007669"/>
    <property type="project" value="UniProtKB-KW"/>
</dbReference>
<dbReference type="Pfam" id="PF00664">
    <property type="entry name" value="ABC_membrane"/>
    <property type="match status" value="1"/>
</dbReference>
<feature type="transmembrane region" description="Helical" evidence="7">
    <location>
        <begin position="12"/>
        <end position="32"/>
    </location>
</feature>
<evidence type="ECO:0000259" key="8">
    <source>
        <dbReference type="PROSITE" id="PS50893"/>
    </source>
</evidence>
<feature type="transmembrane region" description="Helical" evidence="7">
    <location>
        <begin position="232"/>
        <end position="255"/>
    </location>
</feature>
<dbReference type="InterPro" id="IPR036640">
    <property type="entry name" value="ABC1_TM_sf"/>
</dbReference>
<name>A0A9X2MKX1_9FIRM</name>
<dbReference type="PROSITE" id="PS00211">
    <property type="entry name" value="ABC_TRANSPORTER_1"/>
    <property type="match status" value="1"/>
</dbReference>
<dbReference type="GO" id="GO:0005886">
    <property type="term" value="C:plasma membrane"/>
    <property type="evidence" value="ECO:0007669"/>
    <property type="project" value="UniProtKB-SubCell"/>
</dbReference>
<dbReference type="InterPro" id="IPR011527">
    <property type="entry name" value="ABC1_TM_dom"/>
</dbReference>
<keyword evidence="3" id="KW-0547">Nucleotide-binding</keyword>
<evidence type="ECO:0000256" key="4">
    <source>
        <dbReference type="ARBA" id="ARBA00022840"/>
    </source>
</evidence>
<feature type="transmembrane region" description="Helical" evidence="7">
    <location>
        <begin position="261"/>
        <end position="281"/>
    </location>
</feature>
<feature type="transmembrane region" description="Helical" evidence="7">
    <location>
        <begin position="44"/>
        <end position="65"/>
    </location>
</feature>
<keyword evidence="4 10" id="KW-0067">ATP-binding</keyword>
<dbReference type="GO" id="GO:0016887">
    <property type="term" value="F:ATP hydrolysis activity"/>
    <property type="evidence" value="ECO:0007669"/>
    <property type="project" value="InterPro"/>
</dbReference>
<dbReference type="SMART" id="SM00382">
    <property type="entry name" value="AAA"/>
    <property type="match status" value="1"/>
</dbReference>
<dbReference type="InterPro" id="IPR017871">
    <property type="entry name" value="ABC_transporter-like_CS"/>
</dbReference>
<dbReference type="PANTHER" id="PTHR43394">
    <property type="entry name" value="ATP-DEPENDENT PERMEASE MDL1, MITOCHONDRIAL"/>
    <property type="match status" value="1"/>
</dbReference>
<dbReference type="EMBL" id="JANJZL010000017">
    <property type="protein sequence ID" value="MCR2045413.1"/>
    <property type="molecule type" value="Genomic_DNA"/>
</dbReference>
<feature type="domain" description="ABC transmembrane type-1" evidence="9">
    <location>
        <begin position="16"/>
        <end position="292"/>
    </location>
</feature>
<gene>
    <name evidence="10" type="ORF">NSA23_15025</name>
</gene>
<dbReference type="RefSeq" id="WP_075052129.1">
    <property type="nucleotide sequence ID" value="NZ_CABKTM010000044.1"/>
</dbReference>
<evidence type="ECO:0000256" key="2">
    <source>
        <dbReference type="ARBA" id="ARBA00022692"/>
    </source>
</evidence>
<evidence type="ECO:0000256" key="7">
    <source>
        <dbReference type="SAM" id="Phobius"/>
    </source>
</evidence>
<dbReference type="InterPro" id="IPR027417">
    <property type="entry name" value="P-loop_NTPase"/>
</dbReference>
<dbReference type="Gene3D" id="1.20.1560.10">
    <property type="entry name" value="ABC transporter type 1, transmembrane domain"/>
    <property type="match status" value="1"/>
</dbReference>
<keyword evidence="11" id="KW-1185">Reference proteome</keyword>
<dbReference type="PROSITE" id="PS50929">
    <property type="entry name" value="ABC_TM1F"/>
    <property type="match status" value="1"/>
</dbReference>
<organism evidence="10 11">
    <name type="scientific">Anaerosalibacter massiliensis</name>
    <dbReference type="NCBI Taxonomy" id="1347392"/>
    <lineage>
        <taxon>Bacteria</taxon>
        <taxon>Bacillati</taxon>
        <taxon>Bacillota</taxon>
        <taxon>Tissierellia</taxon>
        <taxon>Tissierellales</taxon>
        <taxon>Sporanaerobacteraceae</taxon>
        <taxon>Anaerosalibacter</taxon>
    </lineage>
</organism>
<dbReference type="AlphaFoldDB" id="A0A9X2MKX1"/>
<dbReference type="Proteomes" id="UP001142078">
    <property type="component" value="Unassembled WGS sequence"/>
</dbReference>